<protein>
    <submittedName>
        <fullName evidence="2">PPUP8505</fullName>
    </submittedName>
</protein>
<sequence length="100" mass="11325">FKQLGNSVRSENEDLQQKPSQESTVLLEKDSEGQLDQVPVLYEEVSAKEDRSDETAWSYPTDPESTGETALAGRRPREFRLNPDTKPTKDSEREKLSIGK</sequence>
<dbReference type="AlphaFoldDB" id="A0A0S7ERP3"/>
<evidence type="ECO:0000313" key="2">
    <source>
        <dbReference type="EMBL" id="JAO05744.1"/>
    </source>
</evidence>
<proteinExistence type="predicted"/>
<gene>
    <name evidence="2" type="primary">PPUP8505</name>
</gene>
<accession>A0A0S7ERP3</accession>
<reference evidence="2" key="1">
    <citation type="submission" date="2014-12" db="EMBL/GenBank/DDBJ databases">
        <title>Parallel Evolution in Life History Adaptation Evident in the Tissue-Specific Poeciliopsis prolifica transcriptome.</title>
        <authorList>
            <person name="Jue N.K."/>
            <person name="Foley R.J."/>
            <person name="Obergfell C."/>
            <person name="Reznick D.N."/>
            <person name="O'Neill R.J."/>
            <person name="O'Neill M.J."/>
        </authorList>
    </citation>
    <scope>NUCLEOTIDE SEQUENCE</scope>
</reference>
<feature type="non-terminal residue" evidence="2">
    <location>
        <position position="1"/>
    </location>
</feature>
<feature type="region of interest" description="Disordered" evidence="1">
    <location>
        <begin position="1"/>
        <end position="100"/>
    </location>
</feature>
<feature type="compositionally biased region" description="Basic and acidic residues" evidence="1">
    <location>
        <begin position="75"/>
        <end position="100"/>
    </location>
</feature>
<feature type="compositionally biased region" description="Basic and acidic residues" evidence="1">
    <location>
        <begin position="45"/>
        <end position="54"/>
    </location>
</feature>
<dbReference type="EMBL" id="GBYX01475933">
    <property type="protein sequence ID" value="JAO05744.1"/>
    <property type="molecule type" value="Transcribed_RNA"/>
</dbReference>
<organism evidence="2">
    <name type="scientific">Poeciliopsis prolifica</name>
    <name type="common">blackstripe livebearer</name>
    <dbReference type="NCBI Taxonomy" id="188132"/>
    <lineage>
        <taxon>Eukaryota</taxon>
        <taxon>Metazoa</taxon>
        <taxon>Chordata</taxon>
        <taxon>Craniata</taxon>
        <taxon>Vertebrata</taxon>
        <taxon>Euteleostomi</taxon>
        <taxon>Actinopterygii</taxon>
        <taxon>Neopterygii</taxon>
        <taxon>Teleostei</taxon>
        <taxon>Neoteleostei</taxon>
        <taxon>Acanthomorphata</taxon>
        <taxon>Ovalentaria</taxon>
        <taxon>Atherinomorphae</taxon>
        <taxon>Cyprinodontiformes</taxon>
        <taxon>Poeciliidae</taxon>
        <taxon>Poeciliinae</taxon>
        <taxon>Poeciliopsis</taxon>
    </lineage>
</organism>
<name>A0A0S7ERP3_9TELE</name>
<evidence type="ECO:0000256" key="1">
    <source>
        <dbReference type="SAM" id="MobiDB-lite"/>
    </source>
</evidence>